<accession>A0A5K7XMG9</accession>
<gene>
    <name evidence="1" type="ORF">PLANPX_3851</name>
</gene>
<keyword evidence="2" id="KW-1185">Reference proteome</keyword>
<name>A0A5K7XMG9_9BACT</name>
<dbReference type="KEGG" id="lpav:PLANPX_3851"/>
<dbReference type="EMBL" id="AP021861">
    <property type="protein sequence ID" value="BBO34239.1"/>
    <property type="molecule type" value="Genomic_DNA"/>
</dbReference>
<protein>
    <submittedName>
        <fullName evidence="1">Uncharacterized protein</fullName>
    </submittedName>
</protein>
<evidence type="ECO:0000313" key="1">
    <source>
        <dbReference type="EMBL" id="BBO34239.1"/>
    </source>
</evidence>
<organism evidence="1 2">
    <name type="scientific">Lacipirellula parvula</name>
    <dbReference type="NCBI Taxonomy" id="2650471"/>
    <lineage>
        <taxon>Bacteria</taxon>
        <taxon>Pseudomonadati</taxon>
        <taxon>Planctomycetota</taxon>
        <taxon>Planctomycetia</taxon>
        <taxon>Pirellulales</taxon>
        <taxon>Lacipirellulaceae</taxon>
        <taxon>Lacipirellula</taxon>
    </lineage>
</organism>
<sequence length="39" mass="4399">MTGRIGEFAWHPTQVDDGRDAGAINELLTCIHLRLRGDY</sequence>
<reference evidence="2" key="1">
    <citation type="submission" date="2019-10" db="EMBL/GenBank/DDBJ databases">
        <title>Lacipirellula parvula gen. nov., sp. nov., representing a lineage of planctomycetes widespread in freshwater anoxic habitats, and description of the family Lacipirellulaceae.</title>
        <authorList>
            <person name="Dedysh S.N."/>
            <person name="Kulichevskaya I.S."/>
            <person name="Beletsky A.V."/>
            <person name="Rakitin A.L."/>
            <person name="Mardanov A.V."/>
            <person name="Ivanova A.A."/>
            <person name="Saltykova V.X."/>
            <person name="Rijpstra W.I.C."/>
            <person name="Sinninghe Damste J.S."/>
            <person name="Ravin N.V."/>
        </authorList>
    </citation>
    <scope>NUCLEOTIDE SEQUENCE [LARGE SCALE GENOMIC DNA]</scope>
    <source>
        <strain evidence="2">PX69</strain>
    </source>
</reference>
<evidence type="ECO:0000313" key="2">
    <source>
        <dbReference type="Proteomes" id="UP000326837"/>
    </source>
</evidence>
<proteinExistence type="predicted"/>
<dbReference type="AlphaFoldDB" id="A0A5K7XMG9"/>
<dbReference type="Proteomes" id="UP000326837">
    <property type="component" value="Chromosome"/>
</dbReference>